<dbReference type="PANTHER" id="PTHR33905:SF1">
    <property type="entry name" value="CST COMPLEX SUBUNIT TEN1"/>
    <property type="match status" value="1"/>
</dbReference>
<dbReference type="InterPro" id="IPR012340">
    <property type="entry name" value="NA-bd_OB-fold"/>
</dbReference>
<feature type="compositionally biased region" description="Low complexity" evidence="1">
    <location>
        <begin position="1"/>
        <end position="11"/>
    </location>
</feature>
<keyword evidence="3" id="KW-1185">Reference proteome</keyword>
<accession>A0ABQ8FJJ4</accession>
<organism evidence="2 3">
    <name type="scientific">Batrachochytrium salamandrivorans</name>
    <dbReference type="NCBI Taxonomy" id="1357716"/>
    <lineage>
        <taxon>Eukaryota</taxon>
        <taxon>Fungi</taxon>
        <taxon>Fungi incertae sedis</taxon>
        <taxon>Chytridiomycota</taxon>
        <taxon>Chytridiomycota incertae sedis</taxon>
        <taxon>Chytridiomycetes</taxon>
        <taxon>Rhizophydiales</taxon>
        <taxon>Rhizophydiales incertae sedis</taxon>
        <taxon>Batrachochytrium</taxon>
    </lineage>
</organism>
<evidence type="ECO:0000256" key="1">
    <source>
        <dbReference type="SAM" id="MobiDB-lite"/>
    </source>
</evidence>
<dbReference type="InterPro" id="IPR029146">
    <property type="entry name" value="Ten1_animal_plant"/>
</dbReference>
<dbReference type="EMBL" id="JAFCIX010000066">
    <property type="protein sequence ID" value="KAH6599380.1"/>
    <property type="molecule type" value="Genomic_DNA"/>
</dbReference>
<dbReference type="Proteomes" id="UP001648503">
    <property type="component" value="Unassembled WGS sequence"/>
</dbReference>
<reference evidence="2 3" key="1">
    <citation type="submission" date="2021-02" db="EMBL/GenBank/DDBJ databases">
        <title>Variation within the Batrachochytrium salamandrivorans European outbreak.</title>
        <authorList>
            <person name="Kelly M."/>
            <person name="Pasmans F."/>
            <person name="Shea T.P."/>
            <person name="Munoz J.F."/>
            <person name="Carranza S."/>
            <person name="Cuomo C.A."/>
            <person name="Martel A."/>
        </authorList>
    </citation>
    <scope>NUCLEOTIDE SEQUENCE [LARGE SCALE GENOMIC DNA]</scope>
    <source>
        <strain evidence="2 3">AMFP18/2</strain>
    </source>
</reference>
<dbReference type="PANTHER" id="PTHR33905">
    <property type="entry name" value="CST COMPLEX SUBUNIT TEN1"/>
    <property type="match status" value="1"/>
</dbReference>
<feature type="region of interest" description="Disordered" evidence="1">
    <location>
        <begin position="1"/>
        <end position="36"/>
    </location>
</feature>
<gene>
    <name evidence="2" type="ORF">BASA50_003077</name>
</gene>
<evidence type="ECO:0008006" key="4">
    <source>
        <dbReference type="Google" id="ProtNLM"/>
    </source>
</evidence>
<evidence type="ECO:0000313" key="3">
    <source>
        <dbReference type="Proteomes" id="UP001648503"/>
    </source>
</evidence>
<sequence>MSRNNTTSSSSKTIPATLRSRGGDGSSGLTPDTRTLHTRPSASIVLLGEVLQDPNRMLGWVVRILGRLRSYNVHTNMAQVEYRGQQLLVDTALLGIFDYKINSLYQWIGELVVSTTDTGDCICLQAKILRNVDELDTALFEESLKLRRQIMG</sequence>
<proteinExistence type="predicted"/>
<name>A0ABQ8FJJ4_9FUNG</name>
<comment type="caution">
    <text evidence="2">The sequence shown here is derived from an EMBL/GenBank/DDBJ whole genome shotgun (WGS) entry which is preliminary data.</text>
</comment>
<evidence type="ECO:0000313" key="2">
    <source>
        <dbReference type="EMBL" id="KAH6599380.1"/>
    </source>
</evidence>
<protein>
    <recommendedName>
        <fullName evidence="4">CST complex subunit Ten1</fullName>
    </recommendedName>
</protein>
<dbReference type="Pfam" id="PF15490">
    <property type="entry name" value="Ten1_2"/>
    <property type="match status" value="1"/>
</dbReference>
<dbReference type="Gene3D" id="2.40.50.140">
    <property type="entry name" value="Nucleic acid-binding proteins"/>
    <property type="match status" value="1"/>
</dbReference>